<dbReference type="GO" id="GO:0008168">
    <property type="term" value="F:methyltransferase activity"/>
    <property type="evidence" value="ECO:0007669"/>
    <property type="project" value="InterPro"/>
</dbReference>
<dbReference type="AlphaFoldDB" id="A0AA38GYM3"/>
<dbReference type="InterPro" id="IPR002877">
    <property type="entry name" value="RNA_MeTrfase_FtsJ_dom"/>
</dbReference>
<dbReference type="GO" id="GO:0032259">
    <property type="term" value="P:methylation"/>
    <property type="evidence" value="ECO:0007669"/>
    <property type="project" value="InterPro"/>
</dbReference>
<dbReference type="SUPFAM" id="SSF53335">
    <property type="entry name" value="S-adenosyl-L-methionine-dependent methyltransferases"/>
    <property type="match status" value="1"/>
</dbReference>
<reference evidence="2 3" key="1">
    <citation type="journal article" date="2021" name="Nat. Plants">
        <title>The Taxus genome provides insights into paclitaxel biosynthesis.</title>
        <authorList>
            <person name="Xiong X."/>
            <person name="Gou J."/>
            <person name="Liao Q."/>
            <person name="Li Y."/>
            <person name="Zhou Q."/>
            <person name="Bi G."/>
            <person name="Li C."/>
            <person name="Du R."/>
            <person name="Wang X."/>
            <person name="Sun T."/>
            <person name="Guo L."/>
            <person name="Liang H."/>
            <person name="Lu P."/>
            <person name="Wu Y."/>
            <person name="Zhang Z."/>
            <person name="Ro D.K."/>
            <person name="Shang Y."/>
            <person name="Huang S."/>
            <person name="Yan J."/>
        </authorList>
    </citation>
    <scope>NUCLEOTIDE SEQUENCE [LARGE SCALE GENOMIC DNA]</scope>
    <source>
        <strain evidence="2">Ta-2019</strain>
    </source>
</reference>
<proteinExistence type="predicted"/>
<organism evidence="2 3">
    <name type="scientific">Taxus chinensis</name>
    <name type="common">Chinese yew</name>
    <name type="synonym">Taxus wallichiana var. chinensis</name>
    <dbReference type="NCBI Taxonomy" id="29808"/>
    <lineage>
        <taxon>Eukaryota</taxon>
        <taxon>Viridiplantae</taxon>
        <taxon>Streptophyta</taxon>
        <taxon>Embryophyta</taxon>
        <taxon>Tracheophyta</taxon>
        <taxon>Spermatophyta</taxon>
        <taxon>Pinopsida</taxon>
        <taxon>Pinidae</taxon>
        <taxon>Conifers II</taxon>
        <taxon>Cupressales</taxon>
        <taxon>Taxaceae</taxon>
        <taxon>Taxus</taxon>
    </lineage>
</organism>
<accession>A0AA38GYM3</accession>
<feature type="domain" description="Ribosomal RNA methyltransferase FtsJ" evidence="1">
    <location>
        <begin position="185"/>
        <end position="279"/>
    </location>
</feature>
<dbReference type="Pfam" id="PF01728">
    <property type="entry name" value="FtsJ"/>
    <property type="match status" value="1"/>
</dbReference>
<dbReference type="CDD" id="cd02440">
    <property type="entry name" value="AdoMet_MTases"/>
    <property type="match status" value="1"/>
</dbReference>
<feature type="non-terminal residue" evidence="2">
    <location>
        <position position="312"/>
    </location>
</feature>
<dbReference type="Gene3D" id="3.40.50.150">
    <property type="entry name" value="Vaccinia Virus protein VP39"/>
    <property type="match status" value="1"/>
</dbReference>
<evidence type="ECO:0000259" key="1">
    <source>
        <dbReference type="Pfam" id="PF01728"/>
    </source>
</evidence>
<dbReference type="PANTHER" id="PTHR37524:SF2">
    <property type="entry name" value="RIBOSOMAL RNA METHYLTRANSFERASE FTSJ DOMAIN-CONTAINING PROTEIN"/>
    <property type="match status" value="1"/>
</dbReference>
<name>A0AA38GYM3_TAXCH</name>
<sequence>AFPRENGICDVAEELGSVESEYNGPCLVLLRNCRLPAQELVEHILSTFLRGYIMRIYWCQYSTSSKFQMISHIRSLVELLSHDPKSSMCNNRFVNDEKILEKDCGRPGNAFDSWDDTKLKFRLQTHPRELADSLLDELTELEFTLHGFTYSIYVIEIDGTLHYGIGIGSNMYLPGSNREALSKGCVSRASTKIEEALHVSDLKLQESMLVLDVGAAPGAWTEYLSRHANSVLAVDPGKLCIGAQRSNVSHICKKVEDAHGELQAWTRTRSFDLLVCDINKHPVEAAQIIAALLQYLRSGGSLILTLKFHGRG</sequence>
<dbReference type="OMA" id="PRENGIC"/>
<comment type="caution">
    <text evidence="2">The sequence shown here is derived from an EMBL/GenBank/DDBJ whole genome shotgun (WGS) entry which is preliminary data.</text>
</comment>
<gene>
    <name evidence="2" type="ORF">KI387_003245</name>
</gene>
<keyword evidence="3" id="KW-1185">Reference proteome</keyword>
<dbReference type="InterPro" id="IPR029063">
    <property type="entry name" value="SAM-dependent_MTases_sf"/>
</dbReference>
<protein>
    <recommendedName>
        <fullName evidence="1">Ribosomal RNA methyltransferase FtsJ domain-containing protein</fullName>
    </recommendedName>
</protein>
<dbReference type="Proteomes" id="UP000824469">
    <property type="component" value="Unassembled WGS sequence"/>
</dbReference>
<evidence type="ECO:0000313" key="2">
    <source>
        <dbReference type="EMBL" id="KAH9331137.1"/>
    </source>
</evidence>
<evidence type="ECO:0000313" key="3">
    <source>
        <dbReference type="Proteomes" id="UP000824469"/>
    </source>
</evidence>
<dbReference type="PANTHER" id="PTHR37524">
    <property type="entry name" value="RIBOSOMAL RNA LARGE SUBUNIT METHYLTRANSFERASE M"/>
    <property type="match status" value="1"/>
</dbReference>
<dbReference type="EMBL" id="JAHRHJ020000001">
    <property type="protein sequence ID" value="KAH9331137.1"/>
    <property type="molecule type" value="Genomic_DNA"/>
</dbReference>
<feature type="non-terminal residue" evidence="2">
    <location>
        <position position="1"/>
    </location>
</feature>